<accession>A0ABN7WZT2</accession>
<evidence type="ECO:0000256" key="1">
    <source>
        <dbReference type="SAM" id="MobiDB-lite"/>
    </source>
</evidence>
<feature type="non-terminal residue" evidence="2">
    <location>
        <position position="1"/>
    </location>
</feature>
<dbReference type="EMBL" id="CAJVQB010076687">
    <property type="protein sequence ID" value="CAG8844651.1"/>
    <property type="molecule type" value="Genomic_DNA"/>
</dbReference>
<name>A0ABN7WZT2_GIGMA</name>
<evidence type="ECO:0000313" key="3">
    <source>
        <dbReference type="Proteomes" id="UP000789901"/>
    </source>
</evidence>
<organism evidence="2 3">
    <name type="scientific">Gigaspora margarita</name>
    <dbReference type="NCBI Taxonomy" id="4874"/>
    <lineage>
        <taxon>Eukaryota</taxon>
        <taxon>Fungi</taxon>
        <taxon>Fungi incertae sedis</taxon>
        <taxon>Mucoromycota</taxon>
        <taxon>Glomeromycotina</taxon>
        <taxon>Glomeromycetes</taxon>
        <taxon>Diversisporales</taxon>
        <taxon>Gigasporaceae</taxon>
        <taxon>Gigaspora</taxon>
    </lineage>
</organism>
<protein>
    <submittedName>
        <fullName evidence="2">16652_t:CDS:1</fullName>
    </submittedName>
</protein>
<reference evidence="2 3" key="1">
    <citation type="submission" date="2021-06" db="EMBL/GenBank/DDBJ databases">
        <authorList>
            <person name="Kallberg Y."/>
            <person name="Tangrot J."/>
            <person name="Rosling A."/>
        </authorList>
    </citation>
    <scope>NUCLEOTIDE SEQUENCE [LARGE SCALE GENOMIC DNA]</scope>
    <source>
        <strain evidence="2 3">120-4 pot B 10/14</strain>
    </source>
</reference>
<dbReference type="Proteomes" id="UP000789901">
    <property type="component" value="Unassembled WGS sequence"/>
</dbReference>
<sequence length="148" mass="17039">KNDDEGSTSKEKNLKQKESKLSLEMVLRSLAYAYLEVLKNLSPELTKSEEPEPQQESVKMDREMDKTKRISSHIIWNKEEMKGPTRPGLTKSKKALNIGCYQDGISVKRNKMLKGHSRPVKYDDSNGQFDPSRLYCQNGIDLRKAYED</sequence>
<feature type="region of interest" description="Disordered" evidence="1">
    <location>
        <begin position="42"/>
        <end position="66"/>
    </location>
</feature>
<comment type="caution">
    <text evidence="2">The sequence shown here is derived from an EMBL/GenBank/DDBJ whole genome shotgun (WGS) entry which is preliminary data.</text>
</comment>
<evidence type="ECO:0000313" key="2">
    <source>
        <dbReference type="EMBL" id="CAG8844651.1"/>
    </source>
</evidence>
<proteinExistence type="predicted"/>
<gene>
    <name evidence="2" type="ORF">GMARGA_LOCUS37214</name>
</gene>
<keyword evidence="3" id="KW-1185">Reference proteome</keyword>